<gene>
    <name evidence="2" type="ORF">METZ01_LOCUS71456</name>
</gene>
<feature type="domain" description="IraD/Gp25-like" evidence="1">
    <location>
        <begin position="49"/>
        <end position="120"/>
    </location>
</feature>
<dbReference type="AlphaFoldDB" id="A0A381TRD1"/>
<dbReference type="EMBL" id="UINC01005035">
    <property type="protein sequence ID" value="SVA18602.1"/>
    <property type="molecule type" value="Genomic_DNA"/>
</dbReference>
<dbReference type="SUPFAM" id="SSF160719">
    <property type="entry name" value="gpW/gp25-like"/>
    <property type="match status" value="1"/>
</dbReference>
<sequence length="166" mass="18772">MAQNQAFLNDYTAHVKSTSTRQSRKFRDIDLDFGRNPITNDVNVVEDAIAIKRSVKNLVQTNFYERPFHPELGCGIRGLLFENYTPVMNVFLKRKIEECLINNEPRIKLTGIIINGDSFEEGSEADDLTAAPGGNVDDNRLDVEIHFNIIGVPNPQSVSIILQRLR</sequence>
<name>A0A381TRD1_9ZZZZ</name>
<reference evidence="2" key="1">
    <citation type="submission" date="2018-05" db="EMBL/GenBank/DDBJ databases">
        <authorList>
            <person name="Lanie J.A."/>
            <person name="Ng W.-L."/>
            <person name="Kazmierczak K.M."/>
            <person name="Andrzejewski T.M."/>
            <person name="Davidsen T.M."/>
            <person name="Wayne K.J."/>
            <person name="Tettelin H."/>
            <person name="Glass J.I."/>
            <person name="Rusch D."/>
            <person name="Podicherti R."/>
            <person name="Tsui H.-C.T."/>
            <person name="Winkler M.E."/>
        </authorList>
    </citation>
    <scope>NUCLEOTIDE SEQUENCE</scope>
</reference>
<dbReference type="Pfam" id="PF04965">
    <property type="entry name" value="GPW_gp25"/>
    <property type="match status" value="1"/>
</dbReference>
<protein>
    <recommendedName>
        <fullName evidence="1">IraD/Gp25-like domain-containing protein</fullName>
    </recommendedName>
</protein>
<evidence type="ECO:0000313" key="2">
    <source>
        <dbReference type="EMBL" id="SVA18602.1"/>
    </source>
</evidence>
<organism evidence="2">
    <name type="scientific">marine metagenome</name>
    <dbReference type="NCBI Taxonomy" id="408172"/>
    <lineage>
        <taxon>unclassified sequences</taxon>
        <taxon>metagenomes</taxon>
        <taxon>ecological metagenomes</taxon>
    </lineage>
</organism>
<dbReference type="InterPro" id="IPR007048">
    <property type="entry name" value="IraD/Gp25-like"/>
</dbReference>
<proteinExistence type="predicted"/>
<evidence type="ECO:0000259" key="1">
    <source>
        <dbReference type="Pfam" id="PF04965"/>
    </source>
</evidence>
<dbReference type="Gene3D" id="3.10.450.40">
    <property type="match status" value="1"/>
</dbReference>
<accession>A0A381TRD1</accession>